<reference evidence="3" key="1">
    <citation type="submission" date="2017-09" db="EMBL/GenBank/DDBJ databases">
        <authorList>
            <person name="Feng G."/>
            <person name="Zhu H."/>
        </authorList>
    </citation>
    <scope>NUCLEOTIDE SEQUENCE [LARGE SCALE GENOMIC DNA]</scope>
    <source>
        <strain evidence="3">1PNM-20</strain>
    </source>
</reference>
<keyword evidence="1" id="KW-1133">Transmembrane helix</keyword>
<protein>
    <submittedName>
        <fullName evidence="2">Uncharacterized protein</fullName>
    </submittedName>
</protein>
<gene>
    <name evidence="2" type="ORF">CKY28_02180</name>
</gene>
<dbReference type="OrthoDB" id="7573884at2"/>
<dbReference type="Proteomes" id="UP000218151">
    <property type="component" value="Unassembled WGS sequence"/>
</dbReference>
<comment type="caution">
    <text evidence="2">The sequence shown here is derived from an EMBL/GenBank/DDBJ whole genome shotgun (WGS) entry which is preliminary data.</text>
</comment>
<dbReference type="EMBL" id="NSLI01000001">
    <property type="protein sequence ID" value="PAX09575.1"/>
    <property type="molecule type" value="Genomic_DNA"/>
</dbReference>
<name>A0A2A2SK27_9SPHN</name>
<keyword evidence="3" id="KW-1185">Reference proteome</keyword>
<organism evidence="2 3">
    <name type="scientific">Sphingomonas lenta</name>
    <dbReference type="NCBI Taxonomy" id="1141887"/>
    <lineage>
        <taxon>Bacteria</taxon>
        <taxon>Pseudomonadati</taxon>
        <taxon>Pseudomonadota</taxon>
        <taxon>Alphaproteobacteria</taxon>
        <taxon>Sphingomonadales</taxon>
        <taxon>Sphingomonadaceae</taxon>
        <taxon>Sphingomonas</taxon>
    </lineage>
</organism>
<dbReference type="AlphaFoldDB" id="A0A2A2SK27"/>
<evidence type="ECO:0000313" key="3">
    <source>
        <dbReference type="Proteomes" id="UP000218151"/>
    </source>
</evidence>
<accession>A0A2A2SK27</accession>
<feature type="transmembrane region" description="Helical" evidence="1">
    <location>
        <begin position="6"/>
        <end position="26"/>
    </location>
</feature>
<proteinExistence type="predicted"/>
<sequence length="78" mass="8577">MVAVLGVVIFSGAFIFSVAVIAAMIVPQWRRIARLAAGNVEPGFTPLAELARAERRIRVNRWASAPVPQPIRRLREVA</sequence>
<evidence type="ECO:0000256" key="1">
    <source>
        <dbReference type="SAM" id="Phobius"/>
    </source>
</evidence>
<dbReference type="RefSeq" id="WP_095996683.1">
    <property type="nucleotide sequence ID" value="NZ_NSLI01000001.1"/>
</dbReference>
<keyword evidence="1" id="KW-0472">Membrane</keyword>
<keyword evidence="1" id="KW-0812">Transmembrane</keyword>
<evidence type="ECO:0000313" key="2">
    <source>
        <dbReference type="EMBL" id="PAX09575.1"/>
    </source>
</evidence>